<accession>A0A3E0TUJ6</accession>
<sequence length="254" mass="26764">MTTVGQQKQTTEQIVVAVEELSHSVNEVAELAKRSETKSVEGMESTTYGRDVLKQALASVHSLADSIHSSMASIKNLEAKNADIASVVEVIGSISEQTNLLALNAAIEAARAGEAGRGFSVVADEVRTLASRTKESTAEIQQIIDSLQQGTNEVVAVMENSASLATDTLDKSAQTDQALDVIYQAINEISEMNSSVATAVAQQSVTASEVTQNMSEIGSTIEQTMIAANDAHEASEDVKHLASQIGAVAAKFKI</sequence>
<keyword evidence="5 7" id="KW-0807">Transducer</keyword>
<dbReference type="SMART" id="SM00283">
    <property type="entry name" value="MA"/>
    <property type="match status" value="1"/>
</dbReference>
<keyword evidence="4" id="KW-0472">Membrane</keyword>
<evidence type="ECO:0000313" key="10">
    <source>
        <dbReference type="Proteomes" id="UP000256478"/>
    </source>
</evidence>
<protein>
    <recommendedName>
        <fullName evidence="8">Methyl-accepting transducer domain-containing protein</fullName>
    </recommendedName>
</protein>
<proteinExistence type="inferred from homology"/>
<evidence type="ECO:0000256" key="7">
    <source>
        <dbReference type="PROSITE-ProRule" id="PRU00284"/>
    </source>
</evidence>
<dbReference type="PROSITE" id="PS50111">
    <property type="entry name" value="CHEMOTAXIS_TRANSDUC_2"/>
    <property type="match status" value="1"/>
</dbReference>
<reference evidence="9 10" key="1">
    <citation type="submission" date="2018-08" db="EMBL/GenBank/DDBJ databases">
        <title>Thalassotalea euphylliae genome.</title>
        <authorList>
            <person name="Summers S."/>
            <person name="Rice S.A."/>
            <person name="Freckelton M.L."/>
            <person name="Nedved B.T."/>
            <person name="Hadfield M.G."/>
        </authorList>
    </citation>
    <scope>NUCLEOTIDE SEQUENCE [LARGE SCALE GENOMIC DNA]</scope>
    <source>
        <strain evidence="9 10">H1</strain>
    </source>
</reference>
<dbReference type="GO" id="GO:0016020">
    <property type="term" value="C:membrane"/>
    <property type="evidence" value="ECO:0007669"/>
    <property type="project" value="UniProtKB-SubCell"/>
</dbReference>
<evidence type="ECO:0000256" key="1">
    <source>
        <dbReference type="ARBA" id="ARBA00004141"/>
    </source>
</evidence>
<dbReference type="GO" id="GO:0006935">
    <property type="term" value="P:chemotaxis"/>
    <property type="evidence" value="ECO:0007669"/>
    <property type="project" value="InterPro"/>
</dbReference>
<dbReference type="EMBL" id="QUOU01000001">
    <property type="protein sequence ID" value="REL27622.1"/>
    <property type="molecule type" value="Genomic_DNA"/>
</dbReference>
<dbReference type="AlphaFoldDB" id="A0A3E0TUJ6"/>
<evidence type="ECO:0000256" key="3">
    <source>
        <dbReference type="ARBA" id="ARBA00022989"/>
    </source>
</evidence>
<evidence type="ECO:0000256" key="5">
    <source>
        <dbReference type="ARBA" id="ARBA00023224"/>
    </source>
</evidence>
<keyword evidence="2" id="KW-0812">Transmembrane</keyword>
<dbReference type="InterPro" id="IPR004090">
    <property type="entry name" value="Chemotax_Me-accpt_rcpt"/>
</dbReference>
<evidence type="ECO:0000256" key="6">
    <source>
        <dbReference type="ARBA" id="ARBA00029447"/>
    </source>
</evidence>
<dbReference type="Pfam" id="PF00015">
    <property type="entry name" value="MCPsignal"/>
    <property type="match status" value="1"/>
</dbReference>
<evidence type="ECO:0000259" key="8">
    <source>
        <dbReference type="PROSITE" id="PS50111"/>
    </source>
</evidence>
<dbReference type="PANTHER" id="PTHR32089:SF119">
    <property type="entry name" value="METHYL-ACCEPTING CHEMOTAXIS PROTEIN CTPL"/>
    <property type="match status" value="1"/>
</dbReference>
<dbReference type="GO" id="GO:0004888">
    <property type="term" value="F:transmembrane signaling receptor activity"/>
    <property type="evidence" value="ECO:0007669"/>
    <property type="project" value="InterPro"/>
</dbReference>
<comment type="subcellular location">
    <subcellularLocation>
        <location evidence="1">Membrane</location>
        <topology evidence="1">Multi-pass membrane protein</topology>
    </subcellularLocation>
</comment>
<dbReference type="RefSeq" id="WP_116008695.1">
    <property type="nucleotide sequence ID" value="NZ_QUOU01000001.1"/>
</dbReference>
<dbReference type="SUPFAM" id="SSF58104">
    <property type="entry name" value="Methyl-accepting chemotaxis protein (MCP) signaling domain"/>
    <property type="match status" value="1"/>
</dbReference>
<feature type="domain" description="Methyl-accepting transducer" evidence="8">
    <location>
        <begin position="1"/>
        <end position="218"/>
    </location>
</feature>
<comment type="caution">
    <text evidence="9">The sequence shown here is derived from an EMBL/GenBank/DDBJ whole genome shotgun (WGS) entry which is preliminary data.</text>
</comment>
<dbReference type="Proteomes" id="UP000256478">
    <property type="component" value="Unassembled WGS sequence"/>
</dbReference>
<keyword evidence="3" id="KW-1133">Transmembrane helix</keyword>
<evidence type="ECO:0000256" key="2">
    <source>
        <dbReference type="ARBA" id="ARBA00022692"/>
    </source>
</evidence>
<comment type="similarity">
    <text evidence="6">Belongs to the methyl-accepting chemotaxis (MCP) protein family.</text>
</comment>
<dbReference type="Gene3D" id="1.10.287.950">
    <property type="entry name" value="Methyl-accepting chemotaxis protein"/>
    <property type="match status" value="1"/>
</dbReference>
<evidence type="ECO:0000313" key="9">
    <source>
        <dbReference type="EMBL" id="REL27622.1"/>
    </source>
</evidence>
<evidence type="ECO:0000256" key="4">
    <source>
        <dbReference type="ARBA" id="ARBA00023136"/>
    </source>
</evidence>
<name>A0A3E0TUJ6_9GAMM</name>
<dbReference type="InterPro" id="IPR004089">
    <property type="entry name" value="MCPsignal_dom"/>
</dbReference>
<dbReference type="PANTHER" id="PTHR32089">
    <property type="entry name" value="METHYL-ACCEPTING CHEMOTAXIS PROTEIN MCPB"/>
    <property type="match status" value="1"/>
</dbReference>
<gene>
    <name evidence="9" type="ORF">DXX93_14365</name>
</gene>
<dbReference type="GO" id="GO:0007165">
    <property type="term" value="P:signal transduction"/>
    <property type="evidence" value="ECO:0007669"/>
    <property type="project" value="UniProtKB-KW"/>
</dbReference>
<organism evidence="9 10">
    <name type="scientific">Thalassotalea euphylliae</name>
    <dbReference type="NCBI Taxonomy" id="1655234"/>
    <lineage>
        <taxon>Bacteria</taxon>
        <taxon>Pseudomonadati</taxon>
        <taxon>Pseudomonadota</taxon>
        <taxon>Gammaproteobacteria</taxon>
        <taxon>Alteromonadales</taxon>
        <taxon>Colwelliaceae</taxon>
        <taxon>Thalassotalea</taxon>
    </lineage>
</organism>
<dbReference type="PRINTS" id="PR00260">
    <property type="entry name" value="CHEMTRNSDUCR"/>
</dbReference>